<gene>
    <name evidence="4" type="ORF">MIMGU_mgv1a021083mg</name>
</gene>
<dbReference type="SUPFAM" id="SSF57850">
    <property type="entry name" value="RING/U-box"/>
    <property type="match status" value="1"/>
</dbReference>
<keyword evidence="1" id="KW-0863">Zinc-finger</keyword>
<keyword evidence="2" id="KW-1133">Transmembrane helix</keyword>
<dbReference type="GO" id="GO:0008270">
    <property type="term" value="F:zinc ion binding"/>
    <property type="evidence" value="ECO:0007669"/>
    <property type="project" value="UniProtKB-KW"/>
</dbReference>
<evidence type="ECO:0000313" key="5">
    <source>
        <dbReference type="Proteomes" id="UP000030748"/>
    </source>
</evidence>
<protein>
    <recommendedName>
        <fullName evidence="3">RING-type domain-containing protein</fullName>
    </recommendedName>
</protein>
<accession>A0A022PWG0</accession>
<feature type="domain" description="RING-type" evidence="3">
    <location>
        <begin position="112"/>
        <end position="143"/>
    </location>
</feature>
<keyword evidence="1" id="KW-0862">Zinc</keyword>
<dbReference type="EMBL" id="KI632289">
    <property type="protein sequence ID" value="EYU19854.1"/>
    <property type="molecule type" value="Genomic_DNA"/>
</dbReference>
<name>A0A022PWG0_ERYGU</name>
<organism evidence="4 5">
    <name type="scientific">Erythranthe guttata</name>
    <name type="common">Yellow monkey flower</name>
    <name type="synonym">Mimulus guttatus</name>
    <dbReference type="NCBI Taxonomy" id="4155"/>
    <lineage>
        <taxon>Eukaryota</taxon>
        <taxon>Viridiplantae</taxon>
        <taxon>Streptophyta</taxon>
        <taxon>Embryophyta</taxon>
        <taxon>Tracheophyta</taxon>
        <taxon>Spermatophyta</taxon>
        <taxon>Magnoliopsida</taxon>
        <taxon>eudicotyledons</taxon>
        <taxon>Gunneridae</taxon>
        <taxon>Pentapetalae</taxon>
        <taxon>asterids</taxon>
        <taxon>lamiids</taxon>
        <taxon>Lamiales</taxon>
        <taxon>Phrymaceae</taxon>
        <taxon>Erythranthe</taxon>
    </lineage>
</organism>
<proteinExistence type="predicted"/>
<feature type="non-terminal residue" evidence="4">
    <location>
        <position position="156"/>
    </location>
</feature>
<dbReference type="PROSITE" id="PS50089">
    <property type="entry name" value="ZF_RING_2"/>
    <property type="match status" value="1"/>
</dbReference>
<dbReference type="Proteomes" id="UP000030748">
    <property type="component" value="Unassembled WGS sequence"/>
</dbReference>
<dbReference type="Pfam" id="PF17123">
    <property type="entry name" value="zf-RING_11"/>
    <property type="match status" value="1"/>
</dbReference>
<dbReference type="Gene3D" id="3.30.40.10">
    <property type="entry name" value="Zinc/RING finger domain, C3HC4 (zinc finger)"/>
    <property type="match status" value="1"/>
</dbReference>
<dbReference type="InterPro" id="IPR045899">
    <property type="entry name" value="ATL71-like"/>
</dbReference>
<feature type="transmembrane region" description="Helical" evidence="2">
    <location>
        <begin position="20"/>
        <end position="45"/>
    </location>
</feature>
<evidence type="ECO:0000256" key="2">
    <source>
        <dbReference type="SAM" id="Phobius"/>
    </source>
</evidence>
<dbReference type="InterPro" id="IPR013083">
    <property type="entry name" value="Znf_RING/FYVE/PHD"/>
</dbReference>
<sequence length="156" mass="17236">MNSTTNLNSTDVSDGTYNIARSIGIAFALFIFFWIVFFVIMYLAFTCEPKRNYSPPAQKNGPTGPNHIILVVHHQSNDSDDATSSSSSSSYLQSSYSEIGAHKINVSYASDCSICLADYEEADLLGLLPSCGHIFHVKCIDPWLIIHPTNYPHTLI</sequence>
<keyword evidence="2" id="KW-0812">Transmembrane</keyword>
<evidence type="ECO:0000259" key="3">
    <source>
        <dbReference type="PROSITE" id="PS50089"/>
    </source>
</evidence>
<keyword evidence="5" id="KW-1185">Reference proteome</keyword>
<dbReference type="PANTHER" id="PTHR46719">
    <property type="entry name" value="TRANSCRIPTION FACTOR C2H2 FAMILY-RELATED"/>
    <property type="match status" value="1"/>
</dbReference>
<evidence type="ECO:0000313" key="4">
    <source>
        <dbReference type="EMBL" id="EYU19854.1"/>
    </source>
</evidence>
<dbReference type="PANTHER" id="PTHR46719:SF7">
    <property type="entry name" value="RING-H2 FINGER PROTEIN ATL71-RELATED"/>
    <property type="match status" value="1"/>
</dbReference>
<dbReference type="eggNOG" id="KOG0800">
    <property type="taxonomic scope" value="Eukaryota"/>
</dbReference>
<keyword evidence="1" id="KW-0479">Metal-binding</keyword>
<reference evidence="4 5" key="1">
    <citation type="journal article" date="2013" name="Proc. Natl. Acad. Sci. U.S.A.">
        <title>Fine-scale variation in meiotic recombination in Mimulus inferred from population shotgun sequencing.</title>
        <authorList>
            <person name="Hellsten U."/>
            <person name="Wright K.M."/>
            <person name="Jenkins J."/>
            <person name="Shu S."/>
            <person name="Yuan Y."/>
            <person name="Wessler S.R."/>
            <person name="Schmutz J."/>
            <person name="Willis J.H."/>
            <person name="Rokhsar D.S."/>
        </authorList>
    </citation>
    <scope>NUCLEOTIDE SEQUENCE [LARGE SCALE GENOMIC DNA]</scope>
    <source>
        <strain evidence="5">cv. DUN x IM62</strain>
    </source>
</reference>
<keyword evidence="2" id="KW-0472">Membrane</keyword>
<dbReference type="InterPro" id="IPR001841">
    <property type="entry name" value="Znf_RING"/>
</dbReference>
<dbReference type="AlphaFoldDB" id="A0A022PWG0"/>
<evidence type="ECO:0000256" key="1">
    <source>
        <dbReference type="PROSITE-ProRule" id="PRU00175"/>
    </source>
</evidence>